<evidence type="ECO:0000256" key="5">
    <source>
        <dbReference type="SAM" id="MobiDB-lite"/>
    </source>
</evidence>
<name>A0A0F7TZF4_PENBI</name>
<dbReference type="InterPro" id="IPR003807">
    <property type="entry name" value="DUF202"/>
</dbReference>
<evidence type="ECO:0000259" key="7">
    <source>
        <dbReference type="Pfam" id="PF02656"/>
    </source>
</evidence>
<evidence type="ECO:0000256" key="6">
    <source>
        <dbReference type="SAM" id="Phobius"/>
    </source>
</evidence>
<reference evidence="9" key="1">
    <citation type="journal article" date="2015" name="Genome Announc.">
        <title>Draft genome sequence of the fungus Penicillium brasilianum MG11.</title>
        <authorList>
            <person name="Horn F."/>
            <person name="Linde J."/>
            <person name="Mattern D.J."/>
            <person name="Walther G."/>
            <person name="Guthke R."/>
            <person name="Brakhage A.A."/>
            <person name="Valiante V."/>
        </authorList>
    </citation>
    <scope>NUCLEOTIDE SEQUENCE [LARGE SCALE GENOMIC DNA]</scope>
    <source>
        <strain evidence="9">MG11</strain>
    </source>
</reference>
<feature type="compositionally biased region" description="Basic and acidic residues" evidence="5">
    <location>
        <begin position="45"/>
        <end position="61"/>
    </location>
</feature>
<proteinExistence type="predicted"/>
<accession>A0A0F7TZF4</accession>
<feature type="domain" description="DUF202" evidence="7">
    <location>
        <begin position="128"/>
        <end position="199"/>
    </location>
</feature>
<comment type="subcellular location">
    <subcellularLocation>
        <location evidence="1">Endomembrane system</location>
        <topology evidence="1">Multi-pass membrane protein</topology>
    </subcellularLocation>
</comment>
<dbReference type="PANTHER" id="PTHR34187:SF1">
    <property type="entry name" value="DUF202 DOMAIN-CONTAINING PROTEIN"/>
    <property type="match status" value="1"/>
</dbReference>
<feature type="transmembrane region" description="Helical" evidence="6">
    <location>
        <begin position="216"/>
        <end position="237"/>
    </location>
</feature>
<dbReference type="EMBL" id="CDHK01000010">
    <property type="protein sequence ID" value="CEJ61331.1"/>
    <property type="molecule type" value="Genomic_DNA"/>
</dbReference>
<organism evidence="8 9">
    <name type="scientific">Penicillium brasilianum</name>
    <dbReference type="NCBI Taxonomy" id="104259"/>
    <lineage>
        <taxon>Eukaryota</taxon>
        <taxon>Fungi</taxon>
        <taxon>Dikarya</taxon>
        <taxon>Ascomycota</taxon>
        <taxon>Pezizomycotina</taxon>
        <taxon>Eurotiomycetes</taxon>
        <taxon>Eurotiomycetidae</taxon>
        <taxon>Eurotiales</taxon>
        <taxon>Aspergillaceae</taxon>
        <taxon>Penicillium</taxon>
    </lineage>
</organism>
<evidence type="ECO:0000256" key="2">
    <source>
        <dbReference type="ARBA" id="ARBA00022692"/>
    </source>
</evidence>
<feature type="region of interest" description="Disordered" evidence="5">
    <location>
        <begin position="13"/>
        <end position="105"/>
    </location>
</feature>
<dbReference type="Pfam" id="PF02656">
    <property type="entry name" value="DUF202"/>
    <property type="match status" value="1"/>
</dbReference>
<evidence type="ECO:0000256" key="3">
    <source>
        <dbReference type="ARBA" id="ARBA00022989"/>
    </source>
</evidence>
<evidence type="ECO:0000256" key="4">
    <source>
        <dbReference type="ARBA" id="ARBA00023136"/>
    </source>
</evidence>
<keyword evidence="9" id="KW-1185">Reference proteome</keyword>
<keyword evidence="4 6" id="KW-0472">Membrane</keyword>
<evidence type="ECO:0000313" key="9">
    <source>
        <dbReference type="Proteomes" id="UP000042958"/>
    </source>
</evidence>
<keyword evidence="2 6" id="KW-0812">Transmembrane</keyword>
<dbReference type="AlphaFoldDB" id="A0A0F7TZF4"/>
<protein>
    <recommendedName>
        <fullName evidence="7">DUF202 domain-containing protein</fullName>
    </recommendedName>
</protein>
<sequence length="274" mass="30107">MPASLENLPAITTTLTVPHHDGQDLQRPVSASMANARESPTPRAEPPDGRESLELRELQTREDEEQLGYSSPSASSGEEYRVTTRRRSSTSTTVRRAQSPRKGKDPISRLARFWTRHVTLTVPQRSNRDHFALERTLLAYIRTSGVISMQGVLISQLFRLQEPGDRLKFYVAGKPLAVTCHCVAILVALIGAFRFWRQQGAISVGRVHAGGWELNAVGVLFGAIFLVTLILSVAIIVETDSSQSGLVQAMGRIYSSLLDKEVDLTMVTGLGPCL</sequence>
<dbReference type="Proteomes" id="UP000042958">
    <property type="component" value="Unassembled WGS sequence"/>
</dbReference>
<keyword evidence="3 6" id="KW-1133">Transmembrane helix</keyword>
<dbReference type="GO" id="GO:0012505">
    <property type="term" value="C:endomembrane system"/>
    <property type="evidence" value="ECO:0007669"/>
    <property type="project" value="UniProtKB-SubCell"/>
</dbReference>
<feature type="transmembrane region" description="Helical" evidence="6">
    <location>
        <begin position="176"/>
        <end position="196"/>
    </location>
</feature>
<dbReference type="PANTHER" id="PTHR34187">
    <property type="entry name" value="FGR18P"/>
    <property type="match status" value="1"/>
</dbReference>
<evidence type="ECO:0000256" key="1">
    <source>
        <dbReference type="ARBA" id="ARBA00004127"/>
    </source>
</evidence>
<evidence type="ECO:0000313" key="8">
    <source>
        <dbReference type="EMBL" id="CEJ61331.1"/>
    </source>
</evidence>
<dbReference type="OrthoDB" id="199599at2759"/>
<dbReference type="STRING" id="104259.A0A0F7TZF4"/>
<dbReference type="InterPro" id="IPR052053">
    <property type="entry name" value="IM_YidH-like"/>
</dbReference>
<gene>
    <name evidence="8" type="ORF">PMG11_09866</name>
</gene>